<organism evidence="3 4">
    <name type="scientific">Streptomyces composti</name>
    <dbReference type="NCBI Taxonomy" id="2720025"/>
    <lineage>
        <taxon>Bacteria</taxon>
        <taxon>Bacillati</taxon>
        <taxon>Actinomycetota</taxon>
        <taxon>Actinomycetes</taxon>
        <taxon>Kitasatosporales</taxon>
        <taxon>Streptomycetaceae</taxon>
        <taxon>Streptomyces</taxon>
    </lineage>
</organism>
<accession>A0ABX1A5C6</accession>
<sequence length="439" mass="43619">MGTGTGPLYWNEENQRWEDAGGATAGTGADTGAEGPTPQDPAPAAEDRSAGAGAAGPVQWPPAAGEPASADDGGGTAGAGEGGDPAASGAEAESGSGSGGDPAGSGGVGSARSRDEQPSAGTAPAPSAPPGPAPAGLPDPAHYAPTLTGIQRPGAAAAPPPPPAPTPPPWQVSGVSLGTGQVPGVPEPVRPGRNTGRIWGVVGGAAAVGVIVGLVVTLVVKNGDGTKDGAGGGHASVAATASRTPGAAGEGGQQDSGGEQPPPGSPSASSSVLDSGERDRELPTGYESYADPEGFTIARPTGWTRTTVPSKHGFDVVNYRSPGGDRRIQVFEVLEPSPQSSHEEFLSARVAKAPGFTELSREDLNDGDVTGSRLEYLADSFKGEPDVGTWHVVDQRFEAADGKVYAVAVYGADADGREDERELLRTALSAFCPPYTTCG</sequence>
<feature type="compositionally biased region" description="Pro residues" evidence="1">
    <location>
        <begin position="126"/>
        <end position="137"/>
    </location>
</feature>
<keyword evidence="2" id="KW-0472">Membrane</keyword>
<feature type="compositionally biased region" description="Low complexity" evidence="1">
    <location>
        <begin position="20"/>
        <end position="37"/>
    </location>
</feature>
<gene>
    <name evidence="3" type="ORF">HCJ93_11100</name>
</gene>
<keyword evidence="2" id="KW-1133">Transmembrane helix</keyword>
<comment type="caution">
    <text evidence="3">The sequence shown here is derived from an EMBL/GenBank/DDBJ whole genome shotgun (WGS) entry which is preliminary data.</text>
</comment>
<proteinExistence type="predicted"/>
<name>A0ABX1A5C6_9ACTN</name>
<feature type="compositionally biased region" description="Low complexity" evidence="1">
    <location>
        <begin position="84"/>
        <end position="95"/>
    </location>
</feature>
<keyword evidence="4" id="KW-1185">Reference proteome</keyword>
<feature type="region of interest" description="Disordered" evidence="1">
    <location>
        <begin position="1"/>
        <end position="193"/>
    </location>
</feature>
<dbReference type="EMBL" id="JAATEM010000011">
    <property type="protein sequence ID" value="NJP50601.1"/>
    <property type="molecule type" value="Genomic_DNA"/>
</dbReference>
<dbReference type="Proteomes" id="UP000730591">
    <property type="component" value="Unassembled WGS sequence"/>
</dbReference>
<feature type="compositionally biased region" description="Gly residues" evidence="1">
    <location>
        <begin position="96"/>
        <end position="109"/>
    </location>
</feature>
<feature type="compositionally biased region" description="Gly residues" evidence="1">
    <location>
        <begin position="72"/>
        <end position="83"/>
    </location>
</feature>
<evidence type="ECO:0000313" key="4">
    <source>
        <dbReference type="Proteomes" id="UP000730591"/>
    </source>
</evidence>
<reference evidence="3 4" key="1">
    <citation type="submission" date="2020-03" db="EMBL/GenBank/DDBJ databases">
        <title>WGS of actinomycetes isolated from Thailand.</title>
        <authorList>
            <person name="Thawai C."/>
        </authorList>
    </citation>
    <scope>NUCLEOTIDE SEQUENCE [LARGE SCALE GENOMIC DNA]</scope>
    <source>
        <strain evidence="3 4">SBST2-5</strain>
    </source>
</reference>
<protein>
    <recommendedName>
        <fullName evidence="5">Serine/arginine repetitive matrix protein 2</fullName>
    </recommendedName>
</protein>
<dbReference type="RefSeq" id="WP_167993667.1">
    <property type="nucleotide sequence ID" value="NZ_JAATEM010000011.1"/>
</dbReference>
<evidence type="ECO:0000313" key="3">
    <source>
        <dbReference type="EMBL" id="NJP50601.1"/>
    </source>
</evidence>
<feature type="transmembrane region" description="Helical" evidence="2">
    <location>
        <begin position="198"/>
        <end position="220"/>
    </location>
</feature>
<evidence type="ECO:0008006" key="5">
    <source>
        <dbReference type="Google" id="ProtNLM"/>
    </source>
</evidence>
<feature type="region of interest" description="Disordered" evidence="1">
    <location>
        <begin position="225"/>
        <end position="302"/>
    </location>
</feature>
<evidence type="ECO:0000256" key="2">
    <source>
        <dbReference type="SAM" id="Phobius"/>
    </source>
</evidence>
<keyword evidence="2" id="KW-0812">Transmembrane</keyword>
<evidence type="ECO:0000256" key="1">
    <source>
        <dbReference type="SAM" id="MobiDB-lite"/>
    </source>
</evidence>
<feature type="compositionally biased region" description="Pro residues" evidence="1">
    <location>
        <begin position="158"/>
        <end position="170"/>
    </location>
</feature>